<feature type="compositionally biased region" description="Polar residues" evidence="1">
    <location>
        <begin position="78"/>
        <end position="87"/>
    </location>
</feature>
<evidence type="ECO:0000313" key="2">
    <source>
        <dbReference type="EMBL" id="KAB5592050.1"/>
    </source>
</evidence>
<accession>A0A5N5QJZ1</accession>
<evidence type="ECO:0000256" key="1">
    <source>
        <dbReference type="SAM" id="MobiDB-lite"/>
    </source>
</evidence>
<dbReference type="PANTHER" id="PTHR15615">
    <property type="match status" value="1"/>
</dbReference>
<feature type="compositionally biased region" description="Polar residues" evidence="1">
    <location>
        <begin position="314"/>
        <end position="323"/>
    </location>
</feature>
<reference evidence="2 3" key="1">
    <citation type="journal article" date="2019" name="Fungal Biol. Biotechnol.">
        <title>Draft genome sequence of fastidious pathogen Ceratobasidium theobromae, which causes vascular-streak dieback in Theobroma cacao.</title>
        <authorList>
            <person name="Ali S.S."/>
            <person name="Asman A."/>
            <person name="Shao J."/>
            <person name="Firmansyah A.P."/>
            <person name="Susilo A.W."/>
            <person name="Rosmana A."/>
            <person name="McMahon P."/>
            <person name="Junaid M."/>
            <person name="Guest D."/>
            <person name="Kheng T.Y."/>
            <person name="Meinhardt L.W."/>
            <person name="Bailey B.A."/>
        </authorList>
    </citation>
    <scope>NUCLEOTIDE SEQUENCE [LARGE SCALE GENOMIC DNA]</scope>
    <source>
        <strain evidence="2 3">CT2</strain>
    </source>
</reference>
<comment type="caution">
    <text evidence="2">The sequence shown here is derived from an EMBL/GenBank/DDBJ whole genome shotgun (WGS) entry which is preliminary data.</text>
</comment>
<proteinExistence type="predicted"/>
<keyword evidence="3" id="KW-1185">Reference proteome</keyword>
<dbReference type="AlphaFoldDB" id="A0A5N5QJZ1"/>
<dbReference type="PANTHER" id="PTHR15615:SF36">
    <property type="entry name" value="PHO85 CYCLIN-5"/>
    <property type="match status" value="1"/>
</dbReference>
<protein>
    <submittedName>
        <fullName evidence="2">Uncharacterized protein</fullName>
    </submittedName>
</protein>
<dbReference type="GO" id="GO:0000307">
    <property type="term" value="C:cyclin-dependent protein kinase holoenzyme complex"/>
    <property type="evidence" value="ECO:0007669"/>
    <property type="project" value="TreeGrafter"/>
</dbReference>
<sequence length="388" mass="42359">MTTVCTDSPACPSCTAQPPQIHSFPVVFTDMGYSTAYLTPPYLSPVGLSRDIAPPAHPTVRSRSSGDSRWHPYEQRARSLTPTSGLRTSKSSDSIPSTSKSWPNCKSRYPYPAYESAACANQYTPPSDRPSIGKFYITPDPSPHPIRSQKDSYRVLTLDREHASHDTFRPALPPTPPHTRSRASAEFDGVAPIPFCSIDAPHARRLFVQQLYDTLMSIYYYPSTLPSSQKVFLPVPGSLPVDPATLHWFATELVRRASVPGAVLKLAASYMDRARLAARQACEAQVPTPISPPPSPHYPAPPRLGVDTQRRSRSPYSPSTATSGRGAELADPRQMLLGALVLAQKFLIDAAYTSATWGKLSGLSASNVGAVERALGSALDWRLWEKNL</sequence>
<feature type="region of interest" description="Disordered" evidence="1">
    <location>
        <begin position="285"/>
        <end position="328"/>
    </location>
</feature>
<feature type="compositionally biased region" description="Low complexity" evidence="1">
    <location>
        <begin position="88"/>
        <end position="101"/>
    </location>
</feature>
<feature type="compositionally biased region" description="Basic and acidic residues" evidence="1">
    <location>
        <begin position="64"/>
        <end position="77"/>
    </location>
</feature>
<dbReference type="CDD" id="cd20557">
    <property type="entry name" value="CYCLIN_ScPCL1-like"/>
    <property type="match status" value="1"/>
</dbReference>
<dbReference type="Proteomes" id="UP000383932">
    <property type="component" value="Unassembled WGS sequence"/>
</dbReference>
<dbReference type="Gene3D" id="1.10.472.10">
    <property type="entry name" value="Cyclin-like"/>
    <property type="match status" value="1"/>
</dbReference>
<evidence type="ECO:0000313" key="3">
    <source>
        <dbReference type="Proteomes" id="UP000383932"/>
    </source>
</evidence>
<dbReference type="EMBL" id="SSOP01000078">
    <property type="protein sequence ID" value="KAB5592050.1"/>
    <property type="molecule type" value="Genomic_DNA"/>
</dbReference>
<dbReference type="InterPro" id="IPR013922">
    <property type="entry name" value="Cyclin_PHO80-like"/>
</dbReference>
<organism evidence="2 3">
    <name type="scientific">Ceratobasidium theobromae</name>
    <dbReference type="NCBI Taxonomy" id="1582974"/>
    <lineage>
        <taxon>Eukaryota</taxon>
        <taxon>Fungi</taxon>
        <taxon>Dikarya</taxon>
        <taxon>Basidiomycota</taxon>
        <taxon>Agaricomycotina</taxon>
        <taxon>Agaricomycetes</taxon>
        <taxon>Cantharellales</taxon>
        <taxon>Ceratobasidiaceae</taxon>
        <taxon>Ceratobasidium</taxon>
    </lineage>
</organism>
<dbReference type="GO" id="GO:0019901">
    <property type="term" value="F:protein kinase binding"/>
    <property type="evidence" value="ECO:0007669"/>
    <property type="project" value="InterPro"/>
</dbReference>
<feature type="region of interest" description="Disordered" evidence="1">
    <location>
        <begin position="54"/>
        <end position="101"/>
    </location>
</feature>
<gene>
    <name evidence="2" type="ORF">CTheo_4502</name>
</gene>
<name>A0A5N5QJZ1_9AGAM</name>
<dbReference type="OrthoDB" id="286814at2759"/>
<dbReference type="GO" id="GO:0005634">
    <property type="term" value="C:nucleus"/>
    <property type="evidence" value="ECO:0007669"/>
    <property type="project" value="TreeGrafter"/>
</dbReference>
<dbReference type="GO" id="GO:0016538">
    <property type="term" value="F:cyclin-dependent protein serine/threonine kinase regulator activity"/>
    <property type="evidence" value="ECO:0007669"/>
    <property type="project" value="TreeGrafter"/>
</dbReference>
<feature type="compositionally biased region" description="Pro residues" evidence="1">
    <location>
        <begin position="289"/>
        <end position="302"/>
    </location>
</feature>